<sequence length="187" mass="21004">MRQRTKLFQKIVRGITGFPVNYGMNTIVLILGAPNDAMGNLSQIAKDRLDHACNFYQANPDVRMVCTGGFGAHFNNTEKPHYFYSRKYLIDKGIPDTAILDGPLSTNTVEDFKLSKELISQLNPDILIVITSDFHMQRAGILYRRFIDGAKVLFMPAPSSLSEAELIPLVEHETGAVKKLQDKMDEQ</sequence>
<dbReference type="PANTHER" id="PTHR30336:SF20">
    <property type="entry name" value="DUF218 DOMAIN-CONTAINING PROTEIN"/>
    <property type="match status" value="1"/>
</dbReference>
<dbReference type="AlphaFoldDB" id="C2FXJ3"/>
<dbReference type="CDD" id="cd06259">
    <property type="entry name" value="YdcF-like"/>
    <property type="match status" value="1"/>
</dbReference>
<reference evidence="2 3" key="1">
    <citation type="submission" date="2009-01" db="EMBL/GenBank/DDBJ databases">
        <authorList>
            <person name="Qin X."/>
            <person name="Bachman B."/>
            <person name="Battles P."/>
            <person name="Bell A."/>
            <person name="Bess C."/>
            <person name="Bickham C."/>
            <person name="Chaboub L."/>
            <person name="Chen D."/>
            <person name="Coyle M."/>
            <person name="Deiros D.R."/>
            <person name="Dinh H."/>
            <person name="Forbes L."/>
            <person name="Fowler G."/>
            <person name="Francisco L."/>
            <person name="Fu Q."/>
            <person name="Gubbala S."/>
            <person name="Hale W."/>
            <person name="Han Y."/>
            <person name="Hemphill L."/>
            <person name="Highlander S.K."/>
            <person name="Hirani K."/>
            <person name="Hogues M."/>
            <person name="Jackson L."/>
            <person name="Jakkamsetti A."/>
            <person name="Javaid M."/>
            <person name="Jiang H."/>
            <person name="Korchina V."/>
            <person name="Kovar C."/>
            <person name="Lara F."/>
            <person name="Lee S."/>
            <person name="Mata R."/>
            <person name="Mathew T."/>
            <person name="Moen C."/>
            <person name="Morales K."/>
            <person name="Munidasa M."/>
            <person name="Nazareth L."/>
            <person name="Ngo R."/>
            <person name="Nguyen L."/>
            <person name="Okwuonu G."/>
            <person name="Ongeri F."/>
            <person name="Patil S."/>
            <person name="Petrosino J."/>
            <person name="Pham C."/>
            <person name="Pham P."/>
            <person name="Pu L.-L."/>
            <person name="Puazo M."/>
            <person name="Raj R."/>
            <person name="Reid J."/>
            <person name="Rouhana J."/>
            <person name="Saada N."/>
            <person name="Shang Y."/>
            <person name="Simmons D."/>
            <person name="Thornton R."/>
            <person name="Warren J."/>
            <person name="Weissenberger G."/>
            <person name="Zhang J."/>
            <person name="Zhang L."/>
            <person name="Zhou C."/>
            <person name="Zhu D."/>
            <person name="Muzny D."/>
            <person name="Worley K."/>
            <person name="Gibbs R."/>
        </authorList>
    </citation>
    <scope>NUCLEOTIDE SEQUENCE [LARGE SCALE GENOMIC DNA]</scope>
    <source>
        <strain evidence="2 3">ATCC 33300</strain>
    </source>
</reference>
<dbReference type="EMBL" id="ACHB01000048">
    <property type="protein sequence ID" value="EEI92434.1"/>
    <property type="molecule type" value="Genomic_DNA"/>
</dbReference>
<evidence type="ECO:0000259" key="1">
    <source>
        <dbReference type="Pfam" id="PF02698"/>
    </source>
</evidence>
<dbReference type="InterPro" id="IPR014729">
    <property type="entry name" value="Rossmann-like_a/b/a_fold"/>
</dbReference>
<proteinExistence type="predicted"/>
<name>C2FXJ3_SPHSI</name>
<dbReference type="HOGENOM" id="CLU_134028_0_0_10"/>
<comment type="caution">
    <text evidence="2">The sequence shown here is derived from an EMBL/GenBank/DDBJ whole genome shotgun (WGS) entry which is preliminary data.</text>
</comment>
<dbReference type="Proteomes" id="UP000006241">
    <property type="component" value="Unassembled WGS sequence"/>
</dbReference>
<dbReference type="GO" id="GO:0005886">
    <property type="term" value="C:plasma membrane"/>
    <property type="evidence" value="ECO:0007669"/>
    <property type="project" value="TreeGrafter"/>
</dbReference>
<dbReference type="InterPro" id="IPR003848">
    <property type="entry name" value="DUF218"/>
</dbReference>
<dbReference type="Pfam" id="PF02698">
    <property type="entry name" value="DUF218"/>
    <property type="match status" value="1"/>
</dbReference>
<dbReference type="PANTHER" id="PTHR30336">
    <property type="entry name" value="INNER MEMBRANE PROTEIN, PROBABLE PERMEASE"/>
    <property type="match status" value="1"/>
</dbReference>
<dbReference type="InterPro" id="IPR051599">
    <property type="entry name" value="Cell_Envelope_Assoc"/>
</dbReference>
<dbReference type="Gene3D" id="3.40.50.620">
    <property type="entry name" value="HUPs"/>
    <property type="match status" value="1"/>
</dbReference>
<organism evidence="2 3">
    <name type="scientific">Sphingobacterium spiritivorum ATCC 33300</name>
    <dbReference type="NCBI Taxonomy" id="525372"/>
    <lineage>
        <taxon>Bacteria</taxon>
        <taxon>Pseudomonadati</taxon>
        <taxon>Bacteroidota</taxon>
        <taxon>Sphingobacteriia</taxon>
        <taxon>Sphingobacteriales</taxon>
        <taxon>Sphingobacteriaceae</taxon>
        <taxon>Sphingobacterium</taxon>
    </lineage>
</organism>
<accession>C2FXJ3</accession>
<evidence type="ECO:0000313" key="2">
    <source>
        <dbReference type="EMBL" id="EEI92434.1"/>
    </source>
</evidence>
<evidence type="ECO:0000313" key="3">
    <source>
        <dbReference type="Proteomes" id="UP000006241"/>
    </source>
</evidence>
<gene>
    <name evidence="2" type="ORF">HMPREF0765_2049</name>
</gene>
<feature type="domain" description="DUF218" evidence="1">
    <location>
        <begin position="28"/>
        <end position="165"/>
    </location>
</feature>
<protein>
    <recommendedName>
        <fullName evidence="1">DUF218 domain-containing protein</fullName>
    </recommendedName>
</protein>